<dbReference type="PANTHER" id="PTHR33048">
    <property type="entry name" value="PTH11-LIKE INTEGRAL MEMBRANE PROTEIN (AFU_ORTHOLOGUE AFUA_5G11245)"/>
    <property type="match status" value="1"/>
</dbReference>
<accession>A0A177C0P1</accession>
<dbReference type="Proteomes" id="UP000077069">
    <property type="component" value="Unassembled WGS sequence"/>
</dbReference>
<dbReference type="InParanoid" id="A0A177C0P1"/>
<dbReference type="AlphaFoldDB" id="A0A177C0P1"/>
<reference evidence="8 9" key="1">
    <citation type="submission" date="2016-05" db="EMBL/GenBank/DDBJ databases">
        <title>Comparative analysis of secretome profiles of manganese(II)-oxidizing ascomycete fungi.</title>
        <authorList>
            <consortium name="DOE Joint Genome Institute"/>
            <person name="Zeiner C.A."/>
            <person name="Purvine S.O."/>
            <person name="Zink E.M."/>
            <person name="Wu S."/>
            <person name="Pasa-Tolic L."/>
            <person name="Chaput D.L."/>
            <person name="Haridas S."/>
            <person name="Grigoriev I.V."/>
            <person name="Santelli C.M."/>
            <person name="Hansel C.M."/>
        </authorList>
    </citation>
    <scope>NUCLEOTIDE SEQUENCE [LARGE SCALE GENOMIC DNA]</scope>
    <source>
        <strain evidence="8 9">AP3s5-JAC2a</strain>
    </source>
</reference>
<dbReference type="EMBL" id="KV441559">
    <property type="protein sequence ID" value="OAG00459.1"/>
    <property type="molecule type" value="Genomic_DNA"/>
</dbReference>
<evidence type="ECO:0000256" key="1">
    <source>
        <dbReference type="ARBA" id="ARBA00004141"/>
    </source>
</evidence>
<feature type="domain" description="Rhodopsin" evidence="7">
    <location>
        <begin position="39"/>
        <end position="291"/>
    </location>
</feature>
<name>A0A177C0P1_9PLEO</name>
<keyword evidence="4 6" id="KW-0472">Membrane</keyword>
<evidence type="ECO:0000313" key="9">
    <source>
        <dbReference type="Proteomes" id="UP000077069"/>
    </source>
</evidence>
<feature type="transmembrane region" description="Helical" evidence="6">
    <location>
        <begin position="269"/>
        <end position="293"/>
    </location>
</feature>
<evidence type="ECO:0000256" key="4">
    <source>
        <dbReference type="ARBA" id="ARBA00023136"/>
    </source>
</evidence>
<dbReference type="Pfam" id="PF20684">
    <property type="entry name" value="Fung_rhodopsin"/>
    <property type="match status" value="1"/>
</dbReference>
<proteinExistence type="inferred from homology"/>
<feature type="transmembrane region" description="Helical" evidence="6">
    <location>
        <begin position="135"/>
        <end position="159"/>
    </location>
</feature>
<keyword evidence="9" id="KW-1185">Reference proteome</keyword>
<evidence type="ECO:0000256" key="5">
    <source>
        <dbReference type="ARBA" id="ARBA00038359"/>
    </source>
</evidence>
<feature type="transmembrane region" description="Helical" evidence="6">
    <location>
        <begin position="106"/>
        <end position="123"/>
    </location>
</feature>
<evidence type="ECO:0000313" key="8">
    <source>
        <dbReference type="EMBL" id="OAG00459.1"/>
    </source>
</evidence>
<evidence type="ECO:0000256" key="6">
    <source>
        <dbReference type="SAM" id="Phobius"/>
    </source>
</evidence>
<evidence type="ECO:0000256" key="3">
    <source>
        <dbReference type="ARBA" id="ARBA00022989"/>
    </source>
</evidence>
<keyword evidence="2 6" id="KW-0812">Transmembrane</keyword>
<dbReference type="InterPro" id="IPR049326">
    <property type="entry name" value="Rhodopsin_dom_fungi"/>
</dbReference>
<comment type="similarity">
    <text evidence="5">Belongs to the SAT4 family.</text>
</comment>
<evidence type="ECO:0000256" key="2">
    <source>
        <dbReference type="ARBA" id="ARBA00022692"/>
    </source>
</evidence>
<dbReference type="OrthoDB" id="5393606at2759"/>
<feature type="transmembrane region" description="Helical" evidence="6">
    <location>
        <begin position="51"/>
        <end position="72"/>
    </location>
</feature>
<dbReference type="RefSeq" id="XP_018030824.1">
    <property type="nucleotide sequence ID" value="XM_018180477.1"/>
</dbReference>
<dbReference type="GeneID" id="28763963"/>
<dbReference type="InterPro" id="IPR052337">
    <property type="entry name" value="SAT4-like"/>
</dbReference>
<evidence type="ECO:0000259" key="7">
    <source>
        <dbReference type="Pfam" id="PF20684"/>
    </source>
</evidence>
<protein>
    <recommendedName>
        <fullName evidence="7">Rhodopsin domain-containing protein</fullName>
    </recommendedName>
</protein>
<comment type="subcellular location">
    <subcellularLocation>
        <location evidence="1">Membrane</location>
        <topology evidence="1">Multi-pass membrane protein</topology>
    </subcellularLocation>
</comment>
<dbReference type="GO" id="GO:0016020">
    <property type="term" value="C:membrane"/>
    <property type="evidence" value="ECO:0007669"/>
    <property type="project" value="UniProtKB-SubCell"/>
</dbReference>
<organism evidence="8 9">
    <name type="scientific">Paraphaeosphaeria sporulosa</name>
    <dbReference type="NCBI Taxonomy" id="1460663"/>
    <lineage>
        <taxon>Eukaryota</taxon>
        <taxon>Fungi</taxon>
        <taxon>Dikarya</taxon>
        <taxon>Ascomycota</taxon>
        <taxon>Pezizomycotina</taxon>
        <taxon>Dothideomycetes</taxon>
        <taxon>Pleosporomycetidae</taxon>
        <taxon>Pleosporales</taxon>
        <taxon>Massarineae</taxon>
        <taxon>Didymosphaeriaceae</taxon>
        <taxon>Paraphaeosphaeria</taxon>
    </lineage>
</organism>
<feature type="transmembrane region" description="Helical" evidence="6">
    <location>
        <begin position="179"/>
        <end position="202"/>
    </location>
</feature>
<dbReference type="PANTHER" id="PTHR33048:SF134">
    <property type="entry name" value="INTEGRAL MEMBRANE PROTEIN"/>
    <property type="match status" value="1"/>
</dbReference>
<feature type="transmembrane region" description="Helical" evidence="6">
    <location>
        <begin position="12"/>
        <end position="31"/>
    </location>
</feature>
<sequence>MAATLYPPALTIPLYAIFTAIGIILTSLRFWVRLSYEPRLYNGRKLYLDDLFIVLGLLVTCSCTGIQFHNAIDGASGEVVTGGHVKSEVAIVEHKVDFTMIVIEKLSFGAVKLSLLYFYRRLFGNMGHFKRINNLLIWLVALWTVSFFLADLLLCGLHPELQWALDQMLARKGCGDKGGLLIAFAATSVLTDGAVLLLPLLYVQKLKLRHSEMIAVSVIFTLGGLSTVAGVLRTIFLCVAYPMGRITFGWVAPPFDETPLILRVFNPTFFAMLEMLLGVWAANLPVISPLVFFRKVGV</sequence>
<keyword evidence="3 6" id="KW-1133">Transmembrane helix</keyword>
<feature type="transmembrane region" description="Helical" evidence="6">
    <location>
        <begin position="214"/>
        <end position="243"/>
    </location>
</feature>
<gene>
    <name evidence="8" type="ORF">CC84DRAFT_1180473</name>
</gene>